<dbReference type="InParanoid" id="A0A1Y2LQE6"/>
<feature type="compositionally biased region" description="Pro residues" evidence="1">
    <location>
        <begin position="1"/>
        <end position="14"/>
    </location>
</feature>
<reference evidence="2 3" key="1">
    <citation type="journal article" date="2017" name="Genome Announc.">
        <title>Genome sequence of the saprophytic ascomycete Epicoccum nigrum ICMP 19927 strain isolated from New Zealand.</title>
        <authorList>
            <person name="Fokin M."/>
            <person name="Fleetwood D."/>
            <person name="Weir B.S."/>
            <person name="Villas-Boas S.G."/>
        </authorList>
    </citation>
    <scope>NUCLEOTIDE SEQUENCE [LARGE SCALE GENOMIC DNA]</scope>
    <source>
        <strain evidence="2 3">ICMP 19927</strain>
    </source>
</reference>
<evidence type="ECO:0000313" key="2">
    <source>
        <dbReference type="EMBL" id="OSS45118.1"/>
    </source>
</evidence>
<accession>A0A1Y2LQE6</accession>
<feature type="region of interest" description="Disordered" evidence="1">
    <location>
        <begin position="1"/>
        <end position="154"/>
    </location>
</feature>
<protein>
    <submittedName>
        <fullName evidence="2">Uncharacterized protein</fullName>
    </submittedName>
</protein>
<gene>
    <name evidence="2" type="ORF">B5807_09273</name>
</gene>
<proteinExistence type="predicted"/>
<dbReference type="EMBL" id="KZ107855">
    <property type="protein sequence ID" value="OSS45118.1"/>
    <property type="molecule type" value="Genomic_DNA"/>
</dbReference>
<feature type="compositionally biased region" description="Low complexity" evidence="1">
    <location>
        <begin position="15"/>
        <end position="27"/>
    </location>
</feature>
<dbReference type="Proteomes" id="UP000193240">
    <property type="component" value="Unassembled WGS sequence"/>
</dbReference>
<feature type="compositionally biased region" description="Basic and acidic residues" evidence="1">
    <location>
        <begin position="79"/>
        <end position="98"/>
    </location>
</feature>
<dbReference type="AlphaFoldDB" id="A0A1Y2LQE6"/>
<evidence type="ECO:0000313" key="3">
    <source>
        <dbReference type="Proteomes" id="UP000193240"/>
    </source>
</evidence>
<sequence>MPPKPAHPPNPLPVSPSSSSSSSSQASEYDPFSALFNDDPSQERRFAAPNTMSARQNRKLNHGRFGMFNPLPLLPKSPRTPEEGGKGKETKRGREDGGRQGAPQSRKRSEQQEESAAKTAHGQNPGAAVLAEEALASKKPLGEDTQQDCQEPCV</sequence>
<evidence type="ECO:0000256" key="1">
    <source>
        <dbReference type="SAM" id="MobiDB-lite"/>
    </source>
</evidence>
<keyword evidence="3" id="KW-1185">Reference proteome</keyword>
<organism evidence="2 3">
    <name type="scientific">Epicoccum nigrum</name>
    <name type="common">Soil fungus</name>
    <name type="synonym">Epicoccum purpurascens</name>
    <dbReference type="NCBI Taxonomy" id="105696"/>
    <lineage>
        <taxon>Eukaryota</taxon>
        <taxon>Fungi</taxon>
        <taxon>Dikarya</taxon>
        <taxon>Ascomycota</taxon>
        <taxon>Pezizomycotina</taxon>
        <taxon>Dothideomycetes</taxon>
        <taxon>Pleosporomycetidae</taxon>
        <taxon>Pleosporales</taxon>
        <taxon>Pleosporineae</taxon>
        <taxon>Didymellaceae</taxon>
        <taxon>Epicoccum</taxon>
    </lineage>
</organism>
<name>A0A1Y2LQE6_EPING</name>